<dbReference type="InterPro" id="IPR039446">
    <property type="entry name" value="DauR-like"/>
</dbReference>
<dbReference type="Proteomes" id="UP000281324">
    <property type="component" value="Unassembled WGS sequence"/>
</dbReference>
<protein>
    <submittedName>
        <fullName evidence="1">Uncharacterized protein</fullName>
    </submittedName>
</protein>
<name>A0A2I5KD59_STRSU</name>
<dbReference type="Pfam" id="PF08348">
    <property type="entry name" value="PAS_6"/>
    <property type="match status" value="1"/>
</dbReference>
<proteinExistence type="predicted"/>
<dbReference type="EMBL" id="RRZQ01000019">
    <property type="protein sequence ID" value="RRN48465.1"/>
    <property type="molecule type" value="Genomic_DNA"/>
</dbReference>
<dbReference type="PANTHER" id="PTHR35568">
    <property type="entry name" value="TRANSCRIPTIONAL REGULATOR DAUR"/>
    <property type="match status" value="1"/>
</dbReference>
<dbReference type="PANTHER" id="PTHR35568:SF1">
    <property type="entry name" value="TRANSCRIPTIONAL REGULATOR DAUR"/>
    <property type="match status" value="1"/>
</dbReference>
<dbReference type="InterPro" id="IPR039445">
    <property type="entry name" value="DauR-like_HTH"/>
</dbReference>
<comment type="caution">
    <text evidence="1">The sequence shown here is derived from an EMBL/GenBank/DDBJ whole genome shotgun (WGS) entry which is preliminary data.</text>
</comment>
<organism evidence="1 2">
    <name type="scientific">Streptococcus suis</name>
    <dbReference type="NCBI Taxonomy" id="1307"/>
    <lineage>
        <taxon>Bacteria</taxon>
        <taxon>Bacillati</taxon>
        <taxon>Bacillota</taxon>
        <taxon>Bacilli</taxon>
        <taxon>Lactobacillales</taxon>
        <taxon>Streptococcaceae</taxon>
        <taxon>Streptococcus</taxon>
    </lineage>
</organism>
<evidence type="ECO:0000313" key="2">
    <source>
        <dbReference type="Proteomes" id="UP000281324"/>
    </source>
</evidence>
<dbReference type="Gene3D" id="1.10.10.60">
    <property type="entry name" value="Homeodomain-like"/>
    <property type="match status" value="1"/>
</dbReference>
<evidence type="ECO:0000313" key="1">
    <source>
        <dbReference type="EMBL" id="RRN48465.1"/>
    </source>
</evidence>
<dbReference type="AlphaFoldDB" id="A0A2I5KD59"/>
<reference evidence="1 2" key="1">
    <citation type="submission" date="2018-11" db="EMBL/GenBank/DDBJ databases">
        <title>Changes in penicillin susceptibility of Streptococcus suis isolates by amino acid alterations in the penicillin-binding protein.</title>
        <authorList>
            <person name="Niemann L."/>
            <person name="Eichhorn I."/>
        </authorList>
    </citation>
    <scope>NUCLEOTIDE SEQUENCE [LARGE SCALE GENOMIC DNA]</scope>
    <source>
        <strain evidence="1 2">IMT40201</strain>
    </source>
</reference>
<sequence>MTDEELLNIYIQLLPFLQQVLGSNTEIVIHDIRKPDCSLIAIENPISGRTVGAPLTDMFRQMIANKEYENKDFISNYNGSSKSANFVSSTFFIKNQKKLIGLLCINKDTNSVSELNLAIKSLLQGYNLSLPEDSTYSETFESNAMDEIIKERIQNTILNTRTLPKRMSADEKIMVIKTLQQEGVLTMKGAVTETANQLHISVPTLYRYIKRASHDSK</sequence>
<dbReference type="InterPro" id="IPR013559">
    <property type="entry name" value="YheO"/>
</dbReference>
<gene>
    <name evidence="1" type="ORF">EI219_10400</name>
</gene>
<dbReference type="RefSeq" id="WP_002941151.1">
    <property type="nucleotide sequence ID" value="NZ_CP024974.1"/>
</dbReference>
<accession>A0A2I5KD59</accession>
<dbReference type="Pfam" id="PF13309">
    <property type="entry name" value="HTH_22"/>
    <property type="match status" value="1"/>
</dbReference>